<reference evidence="2 3" key="1">
    <citation type="submission" date="2016-10" db="EMBL/GenBank/DDBJ databases">
        <authorList>
            <person name="de Groot N.N."/>
        </authorList>
    </citation>
    <scope>NUCLEOTIDE SEQUENCE [LARGE SCALE GENOMIC DNA]</scope>
    <source>
        <strain evidence="2 3">DSM 3756</strain>
    </source>
</reference>
<proteinExistence type="predicted"/>
<evidence type="ECO:0000313" key="2">
    <source>
        <dbReference type="EMBL" id="SDX33854.1"/>
    </source>
</evidence>
<dbReference type="InterPro" id="IPR040624">
    <property type="entry name" value="HalOD1"/>
</dbReference>
<dbReference type="EMBL" id="FNOF01000032">
    <property type="protein sequence ID" value="SDX33854.1"/>
    <property type="molecule type" value="Genomic_DNA"/>
</dbReference>
<feature type="domain" description="Halobacterial output" evidence="1">
    <location>
        <begin position="26"/>
        <end position="94"/>
    </location>
</feature>
<dbReference type="RefSeq" id="WP_004517269.1">
    <property type="nucleotide sequence ID" value="NZ_FNOF01000032.1"/>
</dbReference>
<evidence type="ECO:0000313" key="3">
    <source>
        <dbReference type="Proteomes" id="UP000182573"/>
    </source>
</evidence>
<sequence>MRNTKLALTRSCTVVSDRTFENDGGRTLTEAFVNAIAEAEGVASTELPPLYESVDFDALTQLMEPSEATDGDLLMALQVGEWNVFVSANGRIRVCDATRETDPEPIFEDESV</sequence>
<dbReference type="Pfam" id="PF18545">
    <property type="entry name" value="HalOD1"/>
    <property type="match status" value="1"/>
</dbReference>
<gene>
    <name evidence="2" type="ORF">SAMN05443574_13212</name>
</gene>
<dbReference type="AlphaFoldDB" id="A0A1H3AXJ8"/>
<dbReference type="Proteomes" id="UP000182573">
    <property type="component" value="Unassembled WGS sequence"/>
</dbReference>
<accession>A0A1H3AXJ8</accession>
<evidence type="ECO:0000259" key="1">
    <source>
        <dbReference type="Pfam" id="PF18545"/>
    </source>
</evidence>
<organism evidence="2 3">
    <name type="scientific">Haloarcula vallismortis</name>
    <name type="common">Halobacterium vallismortis</name>
    <dbReference type="NCBI Taxonomy" id="28442"/>
    <lineage>
        <taxon>Archaea</taxon>
        <taxon>Methanobacteriati</taxon>
        <taxon>Methanobacteriota</taxon>
        <taxon>Stenosarchaea group</taxon>
        <taxon>Halobacteria</taxon>
        <taxon>Halobacteriales</taxon>
        <taxon>Haloarculaceae</taxon>
        <taxon>Haloarcula</taxon>
    </lineage>
</organism>
<protein>
    <recommendedName>
        <fullName evidence="1">Halobacterial output domain-containing protein</fullName>
    </recommendedName>
</protein>
<name>A0A1H3AXJ8_HALVA</name>